<name>A0A061A5U3_9ACTN</name>
<evidence type="ECO:0000313" key="4">
    <source>
        <dbReference type="EMBL" id="MBP2059288.1"/>
    </source>
</evidence>
<feature type="transmembrane region" description="Helical" evidence="2">
    <location>
        <begin position="24"/>
        <end position="42"/>
    </location>
</feature>
<dbReference type="Pfam" id="PF04977">
    <property type="entry name" value="DivIC"/>
    <property type="match status" value="1"/>
</dbReference>
<evidence type="ECO:0000313" key="5">
    <source>
        <dbReference type="Proteomes" id="UP000756710"/>
    </source>
</evidence>
<accession>A0A061A5U3</accession>
<protein>
    <submittedName>
        <fullName evidence="4">Cell division protein FtsB</fullName>
    </submittedName>
    <submittedName>
        <fullName evidence="3">Septum formation initiator</fullName>
    </submittedName>
</protein>
<dbReference type="HOGENOM" id="CLU_108292_0_0_11"/>
<feature type="compositionally biased region" description="Polar residues" evidence="1">
    <location>
        <begin position="132"/>
        <end position="141"/>
    </location>
</feature>
<keyword evidence="5" id="KW-1185">Reference proteome</keyword>
<keyword evidence="2" id="KW-0472">Membrane</keyword>
<evidence type="ECO:0000313" key="3">
    <source>
        <dbReference type="EMBL" id="CDR11324.1"/>
    </source>
</evidence>
<dbReference type="GO" id="GO:0051301">
    <property type="term" value="P:cell division"/>
    <property type="evidence" value="ECO:0007669"/>
    <property type="project" value="UniProtKB-KW"/>
</dbReference>
<feature type="compositionally biased region" description="Low complexity" evidence="1">
    <location>
        <begin position="174"/>
        <end position="195"/>
    </location>
</feature>
<keyword evidence="2" id="KW-0812">Transmembrane</keyword>
<dbReference type="EMBL" id="JAGGLR010000001">
    <property type="protein sequence ID" value="MBP2059288.1"/>
    <property type="molecule type" value="Genomic_DNA"/>
</dbReference>
<keyword evidence="4" id="KW-0131">Cell cycle</keyword>
<reference evidence="3" key="1">
    <citation type="submission" date="2014-05" db="EMBL/GenBank/DDBJ databases">
        <authorList>
            <person name="Horn Fabian"/>
        </authorList>
    </citation>
    <scope>NUCLEOTIDE SEQUENCE</scope>
</reference>
<dbReference type="InterPro" id="IPR007060">
    <property type="entry name" value="FtsL/DivIC"/>
</dbReference>
<keyword evidence="2" id="KW-1133">Transmembrane helix</keyword>
<evidence type="ECO:0000256" key="1">
    <source>
        <dbReference type="SAM" id="MobiDB-lite"/>
    </source>
</evidence>
<proteinExistence type="predicted"/>
<feature type="region of interest" description="Disordered" evidence="1">
    <location>
        <begin position="94"/>
        <end position="195"/>
    </location>
</feature>
<organism evidence="3">
    <name type="scientific">Streptomyces iranensis</name>
    <dbReference type="NCBI Taxonomy" id="576784"/>
    <lineage>
        <taxon>Bacteria</taxon>
        <taxon>Bacillati</taxon>
        <taxon>Actinomycetota</taxon>
        <taxon>Actinomycetes</taxon>
        <taxon>Kitasatosporales</taxon>
        <taxon>Streptomycetaceae</taxon>
        <taxon>Streptomyces</taxon>
        <taxon>Streptomyces violaceusniger group</taxon>
    </lineage>
</organism>
<sequence length="195" mass="19465">MSARGAGPKGRPAPGATTARRTPFVLLVVVLLGSGLIALLLLNSSLNQGSFELTRLEKQTKELTDERQALQQDVDQLSAPDELERRARELGMVPGGTPAFLNPDGSVSGVPAPATGQPSVLGGPGRVLPPSLGTTPSQASPVRSEASPTPSALAPPAPLSATASVAPWGLPTGPSASASASPSASASANSTPAPQ</sequence>
<evidence type="ECO:0000256" key="2">
    <source>
        <dbReference type="SAM" id="Phobius"/>
    </source>
</evidence>
<reference evidence="4 5" key="2">
    <citation type="submission" date="2021-03" db="EMBL/GenBank/DDBJ databases">
        <title>Genomic Encyclopedia of Type Strains, Phase IV (KMG-IV): sequencing the most valuable type-strain genomes for metagenomic binning, comparative biology and taxonomic classification.</title>
        <authorList>
            <person name="Goeker M."/>
        </authorList>
    </citation>
    <scope>NUCLEOTIDE SEQUENCE [LARGE SCALE GENOMIC DNA]</scope>
    <source>
        <strain evidence="4 5">DSM 41954</strain>
    </source>
</reference>
<dbReference type="Proteomes" id="UP000756710">
    <property type="component" value="Unassembled WGS sequence"/>
</dbReference>
<keyword evidence="4" id="KW-0132">Cell division</keyword>
<gene>
    <name evidence="4" type="ORF">J2Z30_000284</name>
    <name evidence="3" type="ORF">SIRAN7257</name>
</gene>
<dbReference type="EMBL" id="LK022848">
    <property type="protein sequence ID" value="CDR11324.1"/>
    <property type="molecule type" value="Genomic_DNA"/>
</dbReference>
<dbReference type="AlphaFoldDB" id="A0A061A5U3"/>
<dbReference type="RefSeq" id="WP_044576871.1">
    <property type="nucleotide sequence ID" value="NZ_BAABDR010000060.1"/>
</dbReference>